<dbReference type="InterPro" id="IPR036420">
    <property type="entry name" value="BRCT_dom_sf"/>
</dbReference>
<feature type="compositionally biased region" description="Acidic residues" evidence="10">
    <location>
        <begin position="592"/>
        <end position="601"/>
    </location>
</feature>
<evidence type="ECO:0000256" key="3">
    <source>
        <dbReference type="ARBA" id="ARBA00022454"/>
    </source>
</evidence>
<keyword evidence="3" id="KW-0158">Chromosome</keyword>
<feature type="compositionally biased region" description="Basic and acidic residues" evidence="10">
    <location>
        <begin position="640"/>
        <end position="649"/>
    </location>
</feature>
<dbReference type="AlphaFoldDB" id="A0A5A8CU94"/>
<dbReference type="GO" id="GO:0005634">
    <property type="term" value="C:nucleus"/>
    <property type="evidence" value="ECO:0007669"/>
    <property type="project" value="UniProtKB-SubCell"/>
</dbReference>
<feature type="compositionally biased region" description="Acidic residues" evidence="10">
    <location>
        <begin position="616"/>
        <end position="639"/>
    </location>
</feature>
<dbReference type="GO" id="GO:0006974">
    <property type="term" value="P:DNA damage response"/>
    <property type="evidence" value="ECO:0007669"/>
    <property type="project" value="UniProtKB-KW"/>
</dbReference>
<dbReference type="OMA" id="HMSELED"/>
<feature type="compositionally biased region" description="Low complexity" evidence="10">
    <location>
        <begin position="664"/>
        <end position="679"/>
    </location>
</feature>
<dbReference type="PROSITE" id="PS50006">
    <property type="entry name" value="FHA_DOMAIN"/>
    <property type="match status" value="1"/>
</dbReference>
<organism evidence="12 13">
    <name type="scientific">Cafeteria roenbergensis</name>
    <name type="common">Marine flagellate</name>
    <dbReference type="NCBI Taxonomy" id="33653"/>
    <lineage>
        <taxon>Eukaryota</taxon>
        <taxon>Sar</taxon>
        <taxon>Stramenopiles</taxon>
        <taxon>Bigyra</taxon>
        <taxon>Opalozoa</taxon>
        <taxon>Bicosoecida</taxon>
        <taxon>Cafeteriaceae</taxon>
        <taxon>Cafeteria</taxon>
    </lineage>
</organism>
<feature type="compositionally biased region" description="Low complexity" evidence="10">
    <location>
        <begin position="688"/>
        <end position="718"/>
    </location>
</feature>
<dbReference type="Gene3D" id="2.60.200.20">
    <property type="match status" value="1"/>
</dbReference>
<sequence length="1001" mass="100224">MATLAAEPEVDADAAPSEEPVACLFACDGKGRAKMPHEVPFQPRFELGDGEHVIGRDDACAVVIPRPHVSSRHAVVSLAEDSGFATLQDLGSTSGTVIHRHDTNKKTEVFRNAKRSLGHGDVVHFGRTPMRFVWLGHDPPPLVGAGAGTRTGGRVGASPSSGRRRPLAASSRDASPVAPMAMPRPSGEDEAGSVNVDSEPLDVSRASASTGELDRAGTEPPTMAADDMSSDDEGDGGADSAARGGDSGASSRRASRGDAGGAATMATIPLDGPQAGDARDGGGDDDGATLATMQAHFEPRDGDPLSGMAAGSAAEGDAYNATQATVAPEEAPEAEDPATRPRDEVLTGALSKASGAESPAGVPWSQLHAKAPAFETLDYGPPSAEADMATLGAGSPEDAARDDDGPSAGGGGTGTARQRGGRVSFAPSEAGSSAPVDAGEPKPTLTLHPQAGGDTLVPGADVATIDPYAMATIPMEDADLADEAAQSPDAGDAAAAPAARPGSPGGGGDELDELDELEEDIVAPAEATGGAGLDVSIVVADKPGVQASLDTSATSFATDVAESTARHALARAAGVQEAQADGAAAPAPAGAAEEDDDDDMSSDPGAAGGVTLAYETESEGSNDDADDADDETGGDDDRDEGAARGKARGDLASAQAARADEPAAAKAGEASEPARAVAAAEHDSDVETATVPATTAPATRTRSARSTRASRSASSAASQEQDEEEASGPVASSATGDADASDSDVDTNPEAAPSQAAGRARKRPRAAAQPSKPKAAPRKRAARGASVTSSPAAAAAAAAADAAAPGPAAGPHVVFTGIEPSRKLLSQVEAIGGTVGDEVEDGSFVVLMAGPIKRTAKFLAAMSKGHPVTQEWLAASAKAGAPASPADFWVRHGPSEKKYKFNVPESMGRREARAGEPLFAGMSFVQLPNGPMPPAEFKSVVESAGGKVLASLPKKRTAGLVAVGTEGKIAKAKQAALVELGVGVSPLDALLRSVCRQEHCF</sequence>
<feature type="region of interest" description="Disordered" evidence="10">
    <location>
        <begin position="483"/>
        <end position="532"/>
    </location>
</feature>
<feature type="compositionally biased region" description="Acidic residues" evidence="10">
    <location>
        <begin position="509"/>
        <end position="521"/>
    </location>
</feature>
<protein>
    <recommendedName>
        <fullName evidence="11">FHA domain-containing protein</fullName>
    </recommendedName>
</protein>
<feature type="compositionally biased region" description="Low complexity" evidence="10">
    <location>
        <begin position="238"/>
        <end position="252"/>
    </location>
</feature>
<dbReference type="Pfam" id="PF00498">
    <property type="entry name" value="FHA"/>
    <property type="match status" value="1"/>
</dbReference>
<dbReference type="PANTHER" id="PTHR23196">
    <property type="entry name" value="PAX TRANSCRIPTION ACTIVATION DOMAIN INTERACTING PROTEIN"/>
    <property type="match status" value="1"/>
</dbReference>
<name>A0A5A8CU94_CAFRO</name>
<dbReference type="SMART" id="SM00240">
    <property type="entry name" value="FHA"/>
    <property type="match status" value="1"/>
</dbReference>
<evidence type="ECO:0000313" key="12">
    <source>
        <dbReference type="EMBL" id="KAA0156653.1"/>
    </source>
</evidence>
<evidence type="ECO:0000259" key="11">
    <source>
        <dbReference type="PROSITE" id="PS50006"/>
    </source>
</evidence>
<evidence type="ECO:0000256" key="1">
    <source>
        <dbReference type="ARBA" id="ARBA00004123"/>
    </source>
</evidence>
<feature type="compositionally biased region" description="Low complexity" evidence="10">
    <location>
        <begin position="572"/>
        <end position="591"/>
    </location>
</feature>
<dbReference type="GO" id="GO:0005694">
    <property type="term" value="C:chromosome"/>
    <property type="evidence" value="ECO:0007669"/>
    <property type="project" value="UniProtKB-SubCell"/>
</dbReference>
<evidence type="ECO:0000256" key="6">
    <source>
        <dbReference type="ARBA" id="ARBA00022763"/>
    </source>
</evidence>
<feature type="compositionally biased region" description="Gly residues" evidence="10">
    <location>
        <begin position="145"/>
        <end position="155"/>
    </location>
</feature>
<keyword evidence="4" id="KW-1017">Isopeptide bond</keyword>
<dbReference type="EMBL" id="VLTN01000003">
    <property type="protein sequence ID" value="KAA0156653.1"/>
    <property type="molecule type" value="Genomic_DNA"/>
</dbReference>
<comment type="caution">
    <text evidence="12">The sequence shown here is derived from an EMBL/GenBank/DDBJ whole genome shotgun (WGS) entry which is preliminary data.</text>
</comment>
<feature type="domain" description="FHA" evidence="11">
    <location>
        <begin position="52"/>
        <end position="103"/>
    </location>
</feature>
<feature type="region of interest" description="Disordered" evidence="10">
    <location>
        <begin position="568"/>
        <end position="788"/>
    </location>
</feature>
<dbReference type="InterPro" id="IPR051579">
    <property type="entry name" value="DDR_Transcriptional_Reg"/>
</dbReference>
<feature type="compositionally biased region" description="Low complexity" evidence="10">
    <location>
        <begin position="483"/>
        <end position="502"/>
    </location>
</feature>
<dbReference type="Gene3D" id="3.40.50.10190">
    <property type="entry name" value="BRCT domain"/>
    <property type="match status" value="2"/>
</dbReference>
<keyword evidence="13" id="KW-1185">Reference proteome</keyword>
<keyword evidence="9" id="KW-0539">Nucleus</keyword>
<evidence type="ECO:0000313" key="13">
    <source>
        <dbReference type="Proteomes" id="UP000323011"/>
    </source>
</evidence>
<dbReference type="CDD" id="cd17744">
    <property type="entry name" value="BRCT_MDC1_rpt1"/>
    <property type="match status" value="1"/>
</dbReference>
<evidence type="ECO:0000256" key="7">
    <source>
        <dbReference type="ARBA" id="ARBA00022843"/>
    </source>
</evidence>
<reference evidence="12 13" key="1">
    <citation type="submission" date="2019-07" db="EMBL/GenBank/DDBJ databases">
        <title>Genomes of Cafeteria roenbergensis.</title>
        <authorList>
            <person name="Fischer M.G."/>
            <person name="Hackl T."/>
            <person name="Roman M."/>
        </authorList>
    </citation>
    <scope>NUCLEOTIDE SEQUENCE [LARGE SCALE GENOMIC DNA]</scope>
    <source>
        <strain evidence="12 13">BVI</strain>
    </source>
</reference>
<dbReference type="SUPFAM" id="SSF52113">
    <property type="entry name" value="BRCT domain"/>
    <property type="match status" value="1"/>
</dbReference>
<evidence type="ECO:0000256" key="9">
    <source>
        <dbReference type="ARBA" id="ARBA00023242"/>
    </source>
</evidence>
<dbReference type="PANTHER" id="PTHR23196:SF1">
    <property type="entry name" value="PAX-INTERACTING PROTEIN 1"/>
    <property type="match status" value="1"/>
</dbReference>
<comment type="subcellular location">
    <subcellularLocation>
        <location evidence="2">Chromosome</location>
    </subcellularLocation>
    <subcellularLocation>
        <location evidence="1">Nucleus</location>
    </subcellularLocation>
</comment>
<dbReference type="CDD" id="cd00060">
    <property type="entry name" value="FHA"/>
    <property type="match status" value="1"/>
</dbReference>
<accession>A0A5A8CU94</accession>
<gene>
    <name evidence="12" type="ORF">FNF29_00764</name>
</gene>
<evidence type="ECO:0000256" key="8">
    <source>
        <dbReference type="ARBA" id="ARBA00022990"/>
    </source>
</evidence>
<keyword evidence="5" id="KW-0677">Repeat</keyword>
<dbReference type="SUPFAM" id="SSF49879">
    <property type="entry name" value="SMAD/FHA domain"/>
    <property type="match status" value="1"/>
</dbReference>
<dbReference type="InterPro" id="IPR008984">
    <property type="entry name" value="SMAD_FHA_dom_sf"/>
</dbReference>
<evidence type="ECO:0000256" key="10">
    <source>
        <dbReference type="SAM" id="MobiDB-lite"/>
    </source>
</evidence>
<dbReference type="Proteomes" id="UP000323011">
    <property type="component" value="Unassembled WGS sequence"/>
</dbReference>
<keyword evidence="7" id="KW-0832">Ubl conjugation</keyword>
<proteinExistence type="predicted"/>
<feature type="region of interest" description="Disordered" evidence="10">
    <location>
        <begin position="143"/>
        <end position="459"/>
    </location>
</feature>
<evidence type="ECO:0000256" key="4">
    <source>
        <dbReference type="ARBA" id="ARBA00022499"/>
    </source>
</evidence>
<evidence type="ECO:0000256" key="2">
    <source>
        <dbReference type="ARBA" id="ARBA00004286"/>
    </source>
</evidence>
<keyword evidence="6" id="KW-0227">DNA damage</keyword>
<evidence type="ECO:0000256" key="5">
    <source>
        <dbReference type="ARBA" id="ARBA00022737"/>
    </source>
</evidence>
<dbReference type="InterPro" id="IPR000253">
    <property type="entry name" value="FHA_dom"/>
</dbReference>
<keyword evidence="8" id="KW-0007">Acetylation</keyword>